<dbReference type="InterPro" id="IPR029058">
    <property type="entry name" value="AB_hydrolase_fold"/>
</dbReference>
<protein>
    <submittedName>
        <fullName evidence="2">Lysophospholipase</fullName>
    </submittedName>
</protein>
<evidence type="ECO:0000313" key="3">
    <source>
        <dbReference type="Proteomes" id="UP001528672"/>
    </source>
</evidence>
<dbReference type="RefSeq" id="WP_273927739.1">
    <property type="nucleotide sequence ID" value="NZ_JAQSIN010000004.1"/>
</dbReference>
<proteinExistence type="predicted"/>
<sequence length="286" mass="31238">MDPESRLSTFTASDGDNLAVQDWPLAEDAPLRGQVLLVHGLGEHAGRYAALAQRLNQWGFAVRGYDHYGHGESGGPRGGLNHDLRLLEDLGDVIESTRSRTPRDTPLILLGHSLGGLVASSFVARRLAQVDGLVLSSPALDIGLSPLQTWLLRGLARALPDLRVANGLKLKYLSHDAATVRAYQADPHCHNRISTRLVRFMAEHGPATVAAASRWRVPTLLLYAGDDHLVRPAGSQAFAAAAPSCVESRCFDTLYHELFNESPELAEPVFERLREWLDKHFAPLPG</sequence>
<evidence type="ECO:0000259" key="1">
    <source>
        <dbReference type="Pfam" id="PF12146"/>
    </source>
</evidence>
<dbReference type="SUPFAM" id="SSF53474">
    <property type="entry name" value="alpha/beta-Hydrolases"/>
    <property type="match status" value="1"/>
</dbReference>
<evidence type="ECO:0000313" key="2">
    <source>
        <dbReference type="EMBL" id="MDD0816041.1"/>
    </source>
</evidence>
<dbReference type="InterPro" id="IPR051044">
    <property type="entry name" value="MAG_DAG_Lipase"/>
</dbReference>
<dbReference type="Gene3D" id="3.40.50.1820">
    <property type="entry name" value="alpha/beta hydrolase"/>
    <property type="match status" value="1"/>
</dbReference>
<name>A0ABT5MHG3_9BURK</name>
<reference evidence="2 3" key="1">
    <citation type="submission" date="2023-02" db="EMBL/GenBank/DDBJ databases">
        <title>Bacterial whole genome sequence for Curvibacter sp. HBC28.</title>
        <authorList>
            <person name="Le V."/>
            <person name="Ko S.-R."/>
            <person name="Ahn C.-Y."/>
            <person name="Oh H.-M."/>
        </authorList>
    </citation>
    <scope>NUCLEOTIDE SEQUENCE [LARGE SCALE GENOMIC DNA]</scope>
    <source>
        <strain evidence="2 3">HBC28</strain>
    </source>
</reference>
<feature type="domain" description="Serine aminopeptidase S33" evidence="1">
    <location>
        <begin position="31"/>
        <end position="262"/>
    </location>
</feature>
<gene>
    <name evidence="2" type="ORF">PSQ39_15495</name>
</gene>
<dbReference type="EMBL" id="JAQSIO010000006">
    <property type="protein sequence ID" value="MDD0816041.1"/>
    <property type="molecule type" value="Genomic_DNA"/>
</dbReference>
<keyword evidence="3" id="KW-1185">Reference proteome</keyword>
<organism evidence="2 3">
    <name type="scientific">Curvibacter microcysteis</name>
    <dbReference type="NCBI Taxonomy" id="3026419"/>
    <lineage>
        <taxon>Bacteria</taxon>
        <taxon>Pseudomonadati</taxon>
        <taxon>Pseudomonadota</taxon>
        <taxon>Betaproteobacteria</taxon>
        <taxon>Burkholderiales</taxon>
        <taxon>Comamonadaceae</taxon>
        <taxon>Curvibacter</taxon>
    </lineage>
</organism>
<dbReference type="Proteomes" id="UP001528672">
    <property type="component" value="Unassembled WGS sequence"/>
</dbReference>
<dbReference type="PANTHER" id="PTHR11614">
    <property type="entry name" value="PHOSPHOLIPASE-RELATED"/>
    <property type="match status" value="1"/>
</dbReference>
<dbReference type="Pfam" id="PF12146">
    <property type="entry name" value="Hydrolase_4"/>
    <property type="match status" value="1"/>
</dbReference>
<accession>A0ABT5MHG3</accession>
<comment type="caution">
    <text evidence="2">The sequence shown here is derived from an EMBL/GenBank/DDBJ whole genome shotgun (WGS) entry which is preliminary data.</text>
</comment>
<dbReference type="InterPro" id="IPR022742">
    <property type="entry name" value="Hydrolase_4"/>
</dbReference>